<dbReference type="Pfam" id="PF02811">
    <property type="entry name" value="PHP"/>
    <property type="match status" value="1"/>
</dbReference>
<dbReference type="GO" id="GO:0005737">
    <property type="term" value="C:cytoplasm"/>
    <property type="evidence" value="ECO:0007669"/>
    <property type="project" value="TreeGrafter"/>
</dbReference>
<dbReference type="UniPathway" id="UPA00031">
    <property type="reaction ID" value="UER00013"/>
</dbReference>
<dbReference type="Gene3D" id="3.20.20.140">
    <property type="entry name" value="Metal-dependent hydrolases"/>
    <property type="match status" value="1"/>
</dbReference>
<name>A0A512PPU9_9LACO</name>
<dbReference type="CDD" id="cd12110">
    <property type="entry name" value="PHP_HisPPase_Hisj_like"/>
    <property type="match status" value="1"/>
</dbReference>
<dbReference type="RefSeq" id="WP_054748184.1">
    <property type="nucleotide sequence ID" value="NZ_BKAM01000058.1"/>
</dbReference>
<evidence type="ECO:0000256" key="3">
    <source>
        <dbReference type="ARBA" id="ARBA00013085"/>
    </source>
</evidence>
<comment type="catalytic activity">
    <reaction evidence="7 8">
        <text>L-histidinol phosphate + H2O = L-histidinol + phosphate</text>
        <dbReference type="Rhea" id="RHEA:14465"/>
        <dbReference type="ChEBI" id="CHEBI:15377"/>
        <dbReference type="ChEBI" id="CHEBI:43474"/>
        <dbReference type="ChEBI" id="CHEBI:57699"/>
        <dbReference type="ChEBI" id="CHEBI:57980"/>
        <dbReference type="EC" id="3.1.3.15"/>
    </reaction>
</comment>
<dbReference type="EC" id="3.1.3.15" evidence="3 8"/>
<reference evidence="10 11" key="1">
    <citation type="submission" date="2019-07" db="EMBL/GenBank/DDBJ databases">
        <title>Whole genome shotgun sequence of Lactobacillus rapi NBRC 109618.</title>
        <authorList>
            <person name="Hosoyama A."/>
            <person name="Uohara A."/>
            <person name="Ohji S."/>
            <person name="Ichikawa N."/>
        </authorList>
    </citation>
    <scope>NUCLEOTIDE SEQUENCE [LARGE SCALE GENOMIC DNA]</scope>
    <source>
        <strain evidence="10 11">NBRC 109618</strain>
    </source>
</reference>
<dbReference type="InterPro" id="IPR004013">
    <property type="entry name" value="PHP_dom"/>
</dbReference>
<sequence>MLKREGHSHTEFCPHGSGDDVELMIQKAIKLGFQEYSITEHAPLPPDFSAHYEGQTTGLTEASMAASDLDAYFAKMNRMRQKYADQIQIHIGFEVDYLPEFTEWTKDFLNEYGPQTDENLLSVHFLKGKNNHYWCVDDTVADFQEGLLSQAADSQALYVSYFKQVLASVNADLGQFAPRRIAHMTLIKKFQDYFDLDHSFSVQNERLINGILLAVKAQGRQLDLNAAGLYKTYCNEQYPTLEIIKMAKLLKIPFVYGSDAHSIDAVGQGYNCMASLVDGYQDLA</sequence>
<dbReference type="SUPFAM" id="SSF89550">
    <property type="entry name" value="PHP domain-like"/>
    <property type="match status" value="1"/>
</dbReference>
<dbReference type="PANTHER" id="PTHR21039:SF0">
    <property type="entry name" value="HISTIDINOL-PHOSPHATASE"/>
    <property type="match status" value="1"/>
</dbReference>
<dbReference type="PANTHER" id="PTHR21039">
    <property type="entry name" value="HISTIDINOL PHOSPHATASE-RELATED"/>
    <property type="match status" value="1"/>
</dbReference>
<comment type="pathway">
    <text evidence="1 8">Amino-acid biosynthesis; L-histidine biosynthesis; L-histidine from 5-phospho-alpha-D-ribose 1-diphosphate: step 8/9.</text>
</comment>
<comment type="caution">
    <text evidence="10">The sequence shown here is derived from an EMBL/GenBank/DDBJ whole genome shotgun (WGS) entry which is preliminary data.</text>
</comment>
<evidence type="ECO:0000256" key="2">
    <source>
        <dbReference type="ARBA" id="ARBA00009152"/>
    </source>
</evidence>
<evidence type="ECO:0000256" key="4">
    <source>
        <dbReference type="ARBA" id="ARBA00022605"/>
    </source>
</evidence>
<evidence type="ECO:0000256" key="5">
    <source>
        <dbReference type="ARBA" id="ARBA00022801"/>
    </source>
</evidence>
<dbReference type="NCBIfam" id="NF005996">
    <property type="entry name" value="PRK08123.1"/>
    <property type="match status" value="1"/>
</dbReference>
<dbReference type="InterPro" id="IPR016195">
    <property type="entry name" value="Pol/histidinol_Pase-like"/>
</dbReference>
<evidence type="ECO:0000313" key="11">
    <source>
        <dbReference type="Proteomes" id="UP000321569"/>
    </source>
</evidence>
<evidence type="ECO:0000256" key="1">
    <source>
        <dbReference type="ARBA" id="ARBA00004970"/>
    </source>
</evidence>
<accession>A0A512PPU9</accession>
<dbReference type="GO" id="GO:0000105">
    <property type="term" value="P:L-histidine biosynthetic process"/>
    <property type="evidence" value="ECO:0007669"/>
    <property type="project" value="UniProtKB-UniRule"/>
</dbReference>
<gene>
    <name evidence="10" type="primary">hisK</name>
    <name evidence="10" type="ORF">LRA02_20970</name>
</gene>
<protein>
    <recommendedName>
        <fullName evidence="3 8">Histidinol-phosphatase</fullName>
        <shortName evidence="8">HolPase</shortName>
        <ecNumber evidence="3 8">3.1.3.15</ecNumber>
    </recommendedName>
</protein>
<keyword evidence="4 8" id="KW-0028">Amino-acid biosynthesis</keyword>
<comment type="similarity">
    <text evidence="2 8">Belongs to the PHP hydrolase family. HisK subfamily.</text>
</comment>
<dbReference type="Proteomes" id="UP000321569">
    <property type="component" value="Unassembled WGS sequence"/>
</dbReference>
<keyword evidence="6 8" id="KW-0368">Histidine biosynthesis</keyword>
<dbReference type="STRING" id="1423795.FD12_GL002081"/>
<proteinExistence type="inferred from homology"/>
<evidence type="ECO:0000256" key="7">
    <source>
        <dbReference type="ARBA" id="ARBA00049158"/>
    </source>
</evidence>
<evidence type="ECO:0000256" key="8">
    <source>
        <dbReference type="RuleBase" id="RU366003"/>
    </source>
</evidence>
<dbReference type="OrthoDB" id="9775255at2"/>
<organism evidence="10 11">
    <name type="scientific">Lentilactobacillus rapi</name>
    <dbReference type="NCBI Taxonomy" id="481723"/>
    <lineage>
        <taxon>Bacteria</taxon>
        <taxon>Bacillati</taxon>
        <taxon>Bacillota</taxon>
        <taxon>Bacilli</taxon>
        <taxon>Lactobacillales</taxon>
        <taxon>Lactobacillaceae</taxon>
        <taxon>Lentilactobacillus</taxon>
    </lineage>
</organism>
<evidence type="ECO:0000256" key="6">
    <source>
        <dbReference type="ARBA" id="ARBA00023102"/>
    </source>
</evidence>
<keyword evidence="5 8" id="KW-0378">Hydrolase</keyword>
<dbReference type="AlphaFoldDB" id="A0A512PPU9"/>
<evidence type="ECO:0000313" key="10">
    <source>
        <dbReference type="EMBL" id="GEP73229.1"/>
    </source>
</evidence>
<dbReference type="NCBIfam" id="TIGR01856">
    <property type="entry name" value="hisJ_fam"/>
    <property type="match status" value="1"/>
</dbReference>
<dbReference type="EMBL" id="BKAM01000058">
    <property type="protein sequence ID" value="GEP73229.1"/>
    <property type="molecule type" value="Genomic_DNA"/>
</dbReference>
<dbReference type="Pfam" id="PF13263">
    <property type="entry name" value="PHP_C"/>
    <property type="match status" value="1"/>
</dbReference>
<evidence type="ECO:0000259" key="9">
    <source>
        <dbReference type="Pfam" id="PF02811"/>
    </source>
</evidence>
<dbReference type="GO" id="GO:0004401">
    <property type="term" value="F:histidinol-phosphatase activity"/>
    <property type="evidence" value="ECO:0007669"/>
    <property type="project" value="UniProtKB-UniRule"/>
</dbReference>
<feature type="domain" description="PHP" evidence="9">
    <location>
        <begin position="6"/>
        <end position="223"/>
    </location>
</feature>
<dbReference type="InterPro" id="IPR010140">
    <property type="entry name" value="Histidinol_P_phosphatase_HisJ"/>
</dbReference>